<dbReference type="STRING" id="44575.SAMN05216419_100712"/>
<organism evidence="1 2">
    <name type="scientific">Nitrosomonas cryotolerans ATCC 49181</name>
    <dbReference type="NCBI Taxonomy" id="1131553"/>
    <lineage>
        <taxon>Bacteria</taxon>
        <taxon>Pseudomonadati</taxon>
        <taxon>Pseudomonadota</taxon>
        <taxon>Betaproteobacteria</taxon>
        <taxon>Nitrosomonadales</taxon>
        <taxon>Nitrosomonadaceae</taxon>
        <taxon>Nitrosomonas</taxon>
    </lineage>
</organism>
<dbReference type="NCBIfam" id="TIGR04353">
    <property type="entry name" value="PqqD_rel_X"/>
    <property type="match status" value="1"/>
</dbReference>
<evidence type="ECO:0000313" key="2">
    <source>
        <dbReference type="Proteomes" id="UP000185062"/>
    </source>
</evidence>
<dbReference type="InterPro" id="IPR008792">
    <property type="entry name" value="PQQD"/>
</dbReference>
<dbReference type="RefSeq" id="WP_028461023.1">
    <property type="nucleotide sequence ID" value="NZ_FSRO01000001.1"/>
</dbReference>
<dbReference type="AlphaFoldDB" id="A0A1N6GKA9"/>
<name>A0A1N6GKA9_9PROT</name>
<proteinExistence type="predicted"/>
<evidence type="ECO:0000313" key="1">
    <source>
        <dbReference type="EMBL" id="SIO07949.1"/>
    </source>
</evidence>
<keyword evidence="2" id="KW-1185">Reference proteome</keyword>
<accession>A0A1N6GKA9</accession>
<protein>
    <submittedName>
        <fullName evidence="1">PqqD family protein, HPr-rel-A system</fullName>
    </submittedName>
</protein>
<gene>
    <name evidence="1" type="ORF">SAMN02743940_0745</name>
</gene>
<dbReference type="Pfam" id="PF05402">
    <property type="entry name" value="PqqD"/>
    <property type="match status" value="1"/>
</dbReference>
<dbReference type="eggNOG" id="ENOG50318GJ">
    <property type="taxonomic scope" value="Bacteria"/>
</dbReference>
<dbReference type="InterPro" id="IPR027599">
    <property type="entry name" value="PqqD-rel_X"/>
</dbReference>
<sequence length="95" mass="10929">MSSEVIWRSTNFSSLRIEEWDDEFTVYQPDSGKTHFINQMGMHVISTLNQTPASIDEICSDLAKRFQLSPDPDFVLSIRKVLYRFEALGLIEKTG</sequence>
<dbReference type="EMBL" id="FSRO01000001">
    <property type="protein sequence ID" value="SIO07949.1"/>
    <property type="molecule type" value="Genomic_DNA"/>
</dbReference>
<dbReference type="Proteomes" id="UP000185062">
    <property type="component" value="Unassembled WGS sequence"/>
</dbReference>
<reference evidence="1 2" key="1">
    <citation type="submission" date="2016-12" db="EMBL/GenBank/DDBJ databases">
        <authorList>
            <person name="Song W.-J."/>
            <person name="Kurnit D.M."/>
        </authorList>
    </citation>
    <scope>NUCLEOTIDE SEQUENCE [LARGE SCALE GENOMIC DNA]</scope>
    <source>
        <strain evidence="1 2">ATCC 49181</strain>
    </source>
</reference>